<keyword evidence="4" id="KW-1133">Transmembrane helix</keyword>
<dbReference type="PROSITE" id="PS51118">
    <property type="entry name" value="HTH_HXLR"/>
    <property type="match status" value="1"/>
</dbReference>
<keyword evidence="3" id="KW-0804">Transcription</keyword>
<accession>A0ABU0IWS6</accession>
<sequence>MPAIRRRNPISDCPLTAALAAVGGKWKLIIIYWLADGRRHFAGLRQEMSSISAKVLTQQLNELLADDIVRRDETGPAPAPVYYALTDYGRSLLPLVETVRTWGRGHIERFEA</sequence>
<evidence type="ECO:0000256" key="1">
    <source>
        <dbReference type="ARBA" id="ARBA00023015"/>
    </source>
</evidence>
<keyword evidence="2 6" id="KW-0238">DNA-binding</keyword>
<dbReference type="InterPro" id="IPR036388">
    <property type="entry name" value="WH-like_DNA-bd_sf"/>
</dbReference>
<evidence type="ECO:0000256" key="3">
    <source>
        <dbReference type="ARBA" id="ARBA00023163"/>
    </source>
</evidence>
<dbReference type="PANTHER" id="PTHR33204">
    <property type="entry name" value="TRANSCRIPTIONAL REGULATOR, MARR FAMILY"/>
    <property type="match status" value="1"/>
</dbReference>
<protein>
    <submittedName>
        <fullName evidence="6">DNA-binding HxlR family transcriptional regulator</fullName>
    </submittedName>
</protein>
<evidence type="ECO:0000256" key="2">
    <source>
        <dbReference type="ARBA" id="ARBA00023125"/>
    </source>
</evidence>
<organism evidence="6 7">
    <name type="scientific">Caulobacter ginsengisoli</name>
    <dbReference type="NCBI Taxonomy" id="400775"/>
    <lineage>
        <taxon>Bacteria</taxon>
        <taxon>Pseudomonadati</taxon>
        <taxon>Pseudomonadota</taxon>
        <taxon>Alphaproteobacteria</taxon>
        <taxon>Caulobacterales</taxon>
        <taxon>Caulobacteraceae</taxon>
        <taxon>Caulobacter</taxon>
    </lineage>
</organism>
<dbReference type="EMBL" id="JAUSVS010000011">
    <property type="protein sequence ID" value="MDQ0466467.1"/>
    <property type="molecule type" value="Genomic_DNA"/>
</dbReference>
<dbReference type="SUPFAM" id="SSF46785">
    <property type="entry name" value="Winged helix' DNA-binding domain"/>
    <property type="match status" value="1"/>
</dbReference>
<dbReference type="InterPro" id="IPR002577">
    <property type="entry name" value="HTH_HxlR"/>
</dbReference>
<dbReference type="Gene3D" id="1.10.10.10">
    <property type="entry name" value="Winged helix-like DNA-binding domain superfamily/Winged helix DNA-binding domain"/>
    <property type="match status" value="1"/>
</dbReference>
<feature type="domain" description="HTH hxlR-type" evidence="5">
    <location>
        <begin position="13"/>
        <end position="111"/>
    </location>
</feature>
<gene>
    <name evidence="6" type="ORF">QO010_004260</name>
</gene>
<dbReference type="RefSeq" id="WP_307352567.1">
    <property type="nucleotide sequence ID" value="NZ_JAUSVS010000011.1"/>
</dbReference>
<evidence type="ECO:0000313" key="6">
    <source>
        <dbReference type="EMBL" id="MDQ0466467.1"/>
    </source>
</evidence>
<keyword evidence="4" id="KW-0472">Membrane</keyword>
<keyword evidence="7" id="KW-1185">Reference proteome</keyword>
<evidence type="ECO:0000313" key="7">
    <source>
        <dbReference type="Proteomes" id="UP001228905"/>
    </source>
</evidence>
<evidence type="ECO:0000259" key="5">
    <source>
        <dbReference type="PROSITE" id="PS51118"/>
    </source>
</evidence>
<dbReference type="Proteomes" id="UP001228905">
    <property type="component" value="Unassembled WGS sequence"/>
</dbReference>
<keyword evidence="1" id="KW-0805">Transcription regulation</keyword>
<dbReference type="InterPro" id="IPR036390">
    <property type="entry name" value="WH_DNA-bd_sf"/>
</dbReference>
<evidence type="ECO:0000256" key="4">
    <source>
        <dbReference type="SAM" id="Phobius"/>
    </source>
</evidence>
<comment type="caution">
    <text evidence="6">The sequence shown here is derived from an EMBL/GenBank/DDBJ whole genome shotgun (WGS) entry which is preliminary data.</text>
</comment>
<reference evidence="6 7" key="1">
    <citation type="submission" date="2023-07" db="EMBL/GenBank/DDBJ databases">
        <title>Genomic Encyclopedia of Type Strains, Phase IV (KMG-IV): sequencing the most valuable type-strain genomes for metagenomic binning, comparative biology and taxonomic classification.</title>
        <authorList>
            <person name="Goeker M."/>
        </authorList>
    </citation>
    <scope>NUCLEOTIDE SEQUENCE [LARGE SCALE GENOMIC DNA]</scope>
    <source>
        <strain evidence="6 7">DSM 18695</strain>
    </source>
</reference>
<dbReference type="PANTHER" id="PTHR33204:SF29">
    <property type="entry name" value="TRANSCRIPTIONAL REGULATOR"/>
    <property type="match status" value="1"/>
</dbReference>
<dbReference type="Pfam" id="PF01638">
    <property type="entry name" value="HxlR"/>
    <property type="match status" value="1"/>
</dbReference>
<name>A0ABU0IWS6_9CAUL</name>
<feature type="transmembrane region" description="Helical" evidence="4">
    <location>
        <begin position="15"/>
        <end position="35"/>
    </location>
</feature>
<proteinExistence type="predicted"/>
<keyword evidence="4" id="KW-0812">Transmembrane</keyword>
<dbReference type="GO" id="GO:0003677">
    <property type="term" value="F:DNA binding"/>
    <property type="evidence" value="ECO:0007669"/>
    <property type="project" value="UniProtKB-KW"/>
</dbReference>